<sequence>MPKVTLKKNVKLDGTRTYEAGEVIEVSDAEANEIVKLKIGERVTAKLVEPKVKADKK</sequence>
<name>A0A846X0T5_9ACTN</name>
<evidence type="ECO:0000259" key="1">
    <source>
        <dbReference type="Pfam" id="PF23843"/>
    </source>
</evidence>
<keyword evidence="3" id="KW-1185">Reference proteome</keyword>
<evidence type="ECO:0000313" key="3">
    <source>
        <dbReference type="Proteomes" id="UP000582646"/>
    </source>
</evidence>
<gene>
    <name evidence="2" type="ORF">HF999_10840</name>
</gene>
<dbReference type="EMBL" id="JAAXOQ010000012">
    <property type="protein sequence ID" value="NKY18864.1"/>
    <property type="molecule type" value="Genomic_DNA"/>
</dbReference>
<evidence type="ECO:0000313" key="2">
    <source>
        <dbReference type="EMBL" id="NKY18864.1"/>
    </source>
</evidence>
<dbReference type="InterPro" id="IPR055634">
    <property type="entry name" value="DUF7210"/>
</dbReference>
<accession>A0A846X0T5</accession>
<organism evidence="2 3">
    <name type="scientific">Tsukamurella spumae</name>
    <dbReference type="NCBI Taxonomy" id="44753"/>
    <lineage>
        <taxon>Bacteria</taxon>
        <taxon>Bacillati</taxon>
        <taxon>Actinomycetota</taxon>
        <taxon>Actinomycetes</taxon>
        <taxon>Mycobacteriales</taxon>
        <taxon>Tsukamurellaceae</taxon>
        <taxon>Tsukamurella</taxon>
    </lineage>
</organism>
<reference evidence="2 3" key="1">
    <citation type="submission" date="2020-04" db="EMBL/GenBank/DDBJ databases">
        <title>MicrobeNet Type strains.</title>
        <authorList>
            <person name="Nicholson A.C."/>
        </authorList>
    </citation>
    <scope>NUCLEOTIDE SEQUENCE [LARGE SCALE GENOMIC DNA]</scope>
    <source>
        <strain evidence="2 3">DSM 44113</strain>
    </source>
</reference>
<proteinExistence type="predicted"/>
<protein>
    <recommendedName>
        <fullName evidence="1">DUF7210 domain-containing protein</fullName>
    </recommendedName>
</protein>
<feature type="domain" description="DUF7210" evidence="1">
    <location>
        <begin position="3"/>
        <end position="39"/>
    </location>
</feature>
<dbReference type="Proteomes" id="UP000582646">
    <property type="component" value="Unassembled WGS sequence"/>
</dbReference>
<dbReference type="Pfam" id="PF23843">
    <property type="entry name" value="DUF7210"/>
    <property type="match status" value="1"/>
</dbReference>
<comment type="caution">
    <text evidence="2">The sequence shown here is derived from an EMBL/GenBank/DDBJ whole genome shotgun (WGS) entry which is preliminary data.</text>
</comment>
<dbReference type="RefSeq" id="WP_168545890.1">
    <property type="nucleotide sequence ID" value="NZ_BAAAKS010000064.1"/>
</dbReference>
<dbReference type="AlphaFoldDB" id="A0A846X0T5"/>